<sequence>MITACTQNPAIRNLYVSQSDTAGNSGFDLYLPETTVFPAGKVTYADFGVQMMTSEGTGFFLLPRSSISKTPLRLANSVGLIDPTYRGPLMAALENTSSGDITIHAGTRLMQVCLPSLLPFRVEWADYLPATARGAGGFGSTGK</sequence>
<keyword evidence="4" id="KW-0546">Nucleotide metabolism</keyword>
<dbReference type="InterPro" id="IPR029054">
    <property type="entry name" value="dUTPase-like"/>
</dbReference>
<dbReference type="CDD" id="cd07557">
    <property type="entry name" value="trimeric_dUTPase"/>
    <property type="match status" value="1"/>
</dbReference>
<feature type="domain" description="dUTPase-like" evidence="5">
    <location>
        <begin position="19"/>
        <end position="142"/>
    </location>
</feature>
<evidence type="ECO:0000259" key="5">
    <source>
        <dbReference type="Pfam" id="PF00692"/>
    </source>
</evidence>
<comment type="similarity">
    <text evidence="1">Belongs to the dUTPase family.</text>
</comment>
<evidence type="ECO:0000256" key="1">
    <source>
        <dbReference type="ARBA" id="ARBA00006581"/>
    </source>
</evidence>
<dbReference type="EMBL" id="MN739978">
    <property type="protein sequence ID" value="QHT81153.1"/>
    <property type="molecule type" value="Genomic_DNA"/>
</dbReference>
<dbReference type="Pfam" id="PF00692">
    <property type="entry name" value="dUTPase"/>
    <property type="match status" value="1"/>
</dbReference>
<evidence type="ECO:0000256" key="2">
    <source>
        <dbReference type="ARBA" id="ARBA00012379"/>
    </source>
</evidence>
<dbReference type="InterPro" id="IPR033704">
    <property type="entry name" value="dUTPase_trimeric"/>
</dbReference>
<dbReference type="Gene3D" id="2.70.40.10">
    <property type="match status" value="1"/>
</dbReference>
<dbReference type="GO" id="GO:0006226">
    <property type="term" value="P:dUMP biosynthetic process"/>
    <property type="evidence" value="ECO:0007669"/>
    <property type="project" value="InterPro"/>
</dbReference>
<accession>A0A6C0HMI2</accession>
<name>A0A6C0HMI2_9ZZZZ</name>
<dbReference type="PANTHER" id="PTHR11241">
    <property type="entry name" value="DEOXYURIDINE 5'-TRIPHOSPHATE NUCLEOTIDOHYDROLASE"/>
    <property type="match status" value="1"/>
</dbReference>
<organism evidence="6">
    <name type="scientific">viral metagenome</name>
    <dbReference type="NCBI Taxonomy" id="1070528"/>
    <lineage>
        <taxon>unclassified sequences</taxon>
        <taxon>metagenomes</taxon>
        <taxon>organismal metagenomes</taxon>
    </lineage>
</organism>
<dbReference type="InterPro" id="IPR008181">
    <property type="entry name" value="dUTPase"/>
</dbReference>
<evidence type="ECO:0000256" key="4">
    <source>
        <dbReference type="ARBA" id="ARBA00023080"/>
    </source>
</evidence>
<evidence type="ECO:0000313" key="6">
    <source>
        <dbReference type="EMBL" id="QHT81153.1"/>
    </source>
</evidence>
<protein>
    <recommendedName>
        <fullName evidence="2">dUTP diphosphatase</fullName>
        <ecNumber evidence="2">3.6.1.23</ecNumber>
    </recommendedName>
</protein>
<proteinExistence type="inferred from homology"/>
<dbReference type="PANTHER" id="PTHR11241:SF0">
    <property type="entry name" value="DEOXYURIDINE 5'-TRIPHOSPHATE NUCLEOTIDOHYDROLASE"/>
    <property type="match status" value="1"/>
</dbReference>
<dbReference type="InterPro" id="IPR036157">
    <property type="entry name" value="dUTPase-like_sf"/>
</dbReference>
<keyword evidence="3" id="KW-0378">Hydrolase</keyword>
<dbReference type="AlphaFoldDB" id="A0A6C0HMI2"/>
<dbReference type="GO" id="GO:0046081">
    <property type="term" value="P:dUTP catabolic process"/>
    <property type="evidence" value="ECO:0007669"/>
    <property type="project" value="InterPro"/>
</dbReference>
<dbReference type="EC" id="3.6.1.23" evidence="2"/>
<dbReference type="GO" id="GO:0004170">
    <property type="term" value="F:dUTP diphosphatase activity"/>
    <property type="evidence" value="ECO:0007669"/>
    <property type="project" value="UniProtKB-EC"/>
</dbReference>
<reference evidence="6" key="1">
    <citation type="journal article" date="2020" name="Nature">
        <title>Giant virus diversity and host interactions through global metagenomics.</title>
        <authorList>
            <person name="Schulz F."/>
            <person name="Roux S."/>
            <person name="Paez-Espino D."/>
            <person name="Jungbluth S."/>
            <person name="Walsh D.A."/>
            <person name="Denef V.J."/>
            <person name="McMahon K.D."/>
            <person name="Konstantinidis K.T."/>
            <person name="Eloe-Fadrosh E.A."/>
            <person name="Kyrpides N.C."/>
            <person name="Woyke T."/>
        </authorList>
    </citation>
    <scope>NUCLEOTIDE SEQUENCE</scope>
    <source>
        <strain evidence="6">GVMAG-M-3300023184-135</strain>
    </source>
</reference>
<dbReference type="SUPFAM" id="SSF51283">
    <property type="entry name" value="dUTPase-like"/>
    <property type="match status" value="1"/>
</dbReference>
<dbReference type="GO" id="GO:0000287">
    <property type="term" value="F:magnesium ion binding"/>
    <property type="evidence" value="ECO:0007669"/>
    <property type="project" value="InterPro"/>
</dbReference>
<evidence type="ECO:0000256" key="3">
    <source>
        <dbReference type="ARBA" id="ARBA00022801"/>
    </source>
</evidence>